<dbReference type="PANTHER" id="PTHR23235:SF178">
    <property type="entry name" value="C2H2-TYPE DOMAIN-CONTAINING PROTEIN-RELATED"/>
    <property type="match status" value="1"/>
</dbReference>
<dbReference type="SUPFAM" id="SSF57667">
    <property type="entry name" value="beta-beta-alpha zinc fingers"/>
    <property type="match status" value="7"/>
</dbReference>
<evidence type="ECO:0000313" key="16">
    <source>
        <dbReference type="EMBL" id="KAF6098264.1"/>
    </source>
</evidence>
<dbReference type="PANTHER" id="PTHR23235">
    <property type="entry name" value="KRUEPPEL-LIKE TRANSCRIPTION FACTOR"/>
    <property type="match status" value="1"/>
</dbReference>
<dbReference type="FunFam" id="3.30.160.60:FF:000016">
    <property type="entry name" value="zinc finger protein 37 homolog"/>
    <property type="match status" value="1"/>
</dbReference>
<keyword evidence="7" id="KW-0862">Zinc</keyword>
<evidence type="ECO:0000256" key="7">
    <source>
        <dbReference type="ARBA" id="ARBA00022833"/>
    </source>
</evidence>
<feature type="domain" description="C2H2-type" evidence="14">
    <location>
        <begin position="409"/>
        <end position="436"/>
    </location>
</feature>
<dbReference type="GO" id="GO:0005634">
    <property type="term" value="C:nucleus"/>
    <property type="evidence" value="ECO:0007669"/>
    <property type="project" value="UniProtKB-SubCell"/>
</dbReference>
<dbReference type="Gene3D" id="3.30.160.60">
    <property type="entry name" value="Classic Zinc Finger"/>
    <property type="match status" value="11"/>
</dbReference>
<reference evidence="16 17" key="1">
    <citation type="journal article" date="2020" name="Nature">
        <title>Six reference-quality genomes reveal evolution of bat adaptations.</title>
        <authorList>
            <person name="Jebb D."/>
            <person name="Huang Z."/>
            <person name="Pippel M."/>
            <person name="Hughes G.M."/>
            <person name="Lavrichenko K."/>
            <person name="Devanna P."/>
            <person name="Winkler S."/>
            <person name="Jermiin L.S."/>
            <person name="Skirmuntt E.C."/>
            <person name="Katzourakis A."/>
            <person name="Burkitt-Gray L."/>
            <person name="Ray D.A."/>
            <person name="Sullivan K.A.M."/>
            <person name="Roscito J.G."/>
            <person name="Kirilenko B.M."/>
            <person name="Davalos L.M."/>
            <person name="Corthals A.P."/>
            <person name="Power M.L."/>
            <person name="Jones G."/>
            <person name="Ransome R.D."/>
            <person name="Dechmann D.K.N."/>
            <person name="Locatelli A.G."/>
            <person name="Puechmaille S.J."/>
            <person name="Fedrigo O."/>
            <person name="Jarvis E.D."/>
            <person name="Hiller M."/>
            <person name="Vernes S.C."/>
            <person name="Myers E.W."/>
            <person name="Teeling E.C."/>
        </authorList>
    </citation>
    <scope>NUCLEOTIDE SEQUENCE [LARGE SCALE GENOMIC DNA]</scope>
    <source>
        <strain evidence="16">Bat1K_MPI-CBG_1</strain>
    </source>
</reference>
<keyword evidence="5" id="KW-0677">Repeat</keyword>
<feature type="domain" description="C2H2-type" evidence="14">
    <location>
        <begin position="353"/>
        <end position="380"/>
    </location>
</feature>
<feature type="domain" description="C2H2-type" evidence="14">
    <location>
        <begin position="465"/>
        <end position="492"/>
    </location>
</feature>
<evidence type="ECO:0000256" key="11">
    <source>
        <dbReference type="ARBA" id="ARBA00023242"/>
    </source>
</evidence>
<dbReference type="FunFam" id="3.30.160.60:FF:000303">
    <property type="entry name" value="Zinc finger protein 41"/>
    <property type="match status" value="1"/>
</dbReference>
<dbReference type="Pfam" id="PF13465">
    <property type="entry name" value="zf-H2C2_2"/>
    <property type="match status" value="1"/>
</dbReference>
<dbReference type="FunFam" id="3.30.160.60:FF:001517">
    <property type="entry name" value="zinc finger protein 333 isoform X2"/>
    <property type="match status" value="1"/>
</dbReference>
<feature type="domain" description="C2H2-type" evidence="14">
    <location>
        <begin position="381"/>
        <end position="408"/>
    </location>
</feature>
<dbReference type="AlphaFoldDB" id="A0A833ZTD0"/>
<evidence type="ECO:0000256" key="1">
    <source>
        <dbReference type="ARBA" id="ARBA00003767"/>
    </source>
</evidence>
<comment type="caution">
    <text evidence="16">The sequence shown here is derived from an EMBL/GenBank/DDBJ whole genome shotgun (WGS) entry which is preliminary data.</text>
</comment>
<dbReference type="FunFam" id="3.30.160.60:FF:000250">
    <property type="entry name" value="zinc finger protein 197 isoform X1"/>
    <property type="match status" value="1"/>
</dbReference>
<dbReference type="Pfam" id="PF01352">
    <property type="entry name" value="KRAB"/>
    <property type="match status" value="1"/>
</dbReference>
<dbReference type="GO" id="GO:0008270">
    <property type="term" value="F:zinc ion binding"/>
    <property type="evidence" value="ECO:0007669"/>
    <property type="project" value="UniProtKB-KW"/>
</dbReference>
<feature type="domain" description="C2H2-type" evidence="14">
    <location>
        <begin position="269"/>
        <end position="296"/>
    </location>
</feature>
<dbReference type="GO" id="GO:0000981">
    <property type="term" value="F:DNA-binding transcription factor activity, RNA polymerase II-specific"/>
    <property type="evidence" value="ECO:0007669"/>
    <property type="project" value="TreeGrafter"/>
</dbReference>
<dbReference type="PROSITE" id="PS00028">
    <property type="entry name" value="ZINC_FINGER_C2H2_1"/>
    <property type="match status" value="10"/>
</dbReference>
<feature type="domain" description="C2H2-type" evidence="14">
    <location>
        <begin position="325"/>
        <end position="352"/>
    </location>
</feature>
<keyword evidence="8" id="KW-0805">Transcription regulation</keyword>
<feature type="domain" description="C2H2-type" evidence="14">
    <location>
        <begin position="493"/>
        <end position="520"/>
    </location>
</feature>
<dbReference type="FunFam" id="3.30.160.60:FF:002254">
    <property type="entry name" value="Zinc finger protein 540"/>
    <property type="match status" value="1"/>
</dbReference>
<dbReference type="Gene3D" id="6.10.140.140">
    <property type="match status" value="1"/>
</dbReference>
<evidence type="ECO:0000256" key="13">
    <source>
        <dbReference type="SAM" id="MobiDB-lite"/>
    </source>
</evidence>
<keyword evidence="4" id="KW-0479">Metal-binding</keyword>
<dbReference type="InterPro" id="IPR036236">
    <property type="entry name" value="Znf_C2H2_sf"/>
</dbReference>
<dbReference type="PROSITE" id="PS50157">
    <property type="entry name" value="ZINC_FINGER_C2H2_2"/>
    <property type="match status" value="11"/>
</dbReference>
<comment type="subcellular location">
    <subcellularLocation>
        <location evidence="2">Nucleus</location>
    </subcellularLocation>
</comment>
<feature type="domain" description="C2H2-type" evidence="14">
    <location>
        <begin position="297"/>
        <end position="324"/>
    </location>
</feature>
<dbReference type="FunFam" id="3.30.160.60:FF:000801">
    <property type="entry name" value="zinc finger protein 461 isoform X2"/>
    <property type="match status" value="1"/>
</dbReference>
<dbReference type="FunFam" id="3.30.160.60:FF:000970">
    <property type="entry name" value="zinc finger protein 333 isoform X2"/>
    <property type="match status" value="1"/>
</dbReference>
<feature type="domain" description="C2H2-type" evidence="14">
    <location>
        <begin position="437"/>
        <end position="464"/>
    </location>
</feature>
<feature type="domain" description="KRAB" evidence="15">
    <location>
        <begin position="102"/>
        <end position="173"/>
    </location>
</feature>
<dbReference type="GO" id="GO:0000122">
    <property type="term" value="P:negative regulation of transcription by RNA polymerase II"/>
    <property type="evidence" value="ECO:0007669"/>
    <property type="project" value="UniProtKB-ARBA"/>
</dbReference>
<dbReference type="Pfam" id="PF00096">
    <property type="entry name" value="zf-C2H2"/>
    <property type="match status" value="8"/>
</dbReference>
<name>A0A833ZTD0_9CHIR</name>
<evidence type="ECO:0000256" key="2">
    <source>
        <dbReference type="ARBA" id="ARBA00004123"/>
    </source>
</evidence>
<comment type="function">
    <text evidence="1">May be involved in transcriptional regulation.</text>
</comment>
<keyword evidence="6 12" id="KW-0863">Zinc-finger</keyword>
<gene>
    <name evidence="16" type="ORF">HJG60_020771</name>
</gene>
<evidence type="ECO:0000313" key="17">
    <source>
        <dbReference type="Proteomes" id="UP000664940"/>
    </source>
</evidence>
<dbReference type="PROSITE" id="PS50805">
    <property type="entry name" value="KRAB"/>
    <property type="match status" value="1"/>
</dbReference>
<dbReference type="FunFam" id="3.30.160.60:FF:001248">
    <property type="entry name" value="zinc finger protein 333 isoform X2"/>
    <property type="match status" value="1"/>
</dbReference>
<evidence type="ECO:0000256" key="12">
    <source>
        <dbReference type="PROSITE-ProRule" id="PRU00042"/>
    </source>
</evidence>
<dbReference type="EMBL" id="JABVXQ010000008">
    <property type="protein sequence ID" value="KAF6098264.1"/>
    <property type="molecule type" value="Genomic_DNA"/>
</dbReference>
<dbReference type="Proteomes" id="UP000664940">
    <property type="component" value="Unassembled WGS sequence"/>
</dbReference>
<protein>
    <submittedName>
        <fullName evidence="16">Zinc finger protein 333</fullName>
    </submittedName>
</protein>
<evidence type="ECO:0000256" key="10">
    <source>
        <dbReference type="ARBA" id="ARBA00023163"/>
    </source>
</evidence>
<dbReference type="FunFam" id="3.30.160.60:FF:000629">
    <property type="entry name" value="zinc finger protein 333 isoform X1"/>
    <property type="match status" value="1"/>
</dbReference>
<dbReference type="SMART" id="SM00349">
    <property type="entry name" value="KRAB"/>
    <property type="match status" value="1"/>
</dbReference>
<evidence type="ECO:0000256" key="8">
    <source>
        <dbReference type="ARBA" id="ARBA00023015"/>
    </source>
</evidence>
<feature type="domain" description="C2H2-type" evidence="14">
    <location>
        <begin position="521"/>
        <end position="548"/>
    </location>
</feature>
<evidence type="ECO:0000259" key="15">
    <source>
        <dbReference type="PROSITE" id="PS50805"/>
    </source>
</evidence>
<proteinExistence type="inferred from homology"/>
<keyword evidence="11" id="KW-0539">Nucleus</keyword>
<evidence type="ECO:0000256" key="3">
    <source>
        <dbReference type="ARBA" id="ARBA00006991"/>
    </source>
</evidence>
<comment type="similarity">
    <text evidence="3">Belongs to the krueppel C2H2-type zinc-finger protein family.</text>
</comment>
<organism evidence="16 17">
    <name type="scientific">Phyllostomus discolor</name>
    <name type="common">pale spear-nosed bat</name>
    <dbReference type="NCBI Taxonomy" id="89673"/>
    <lineage>
        <taxon>Eukaryota</taxon>
        <taxon>Metazoa</taxon>
        <taxon>Chordata</taxon>
        <taxon>Craniata</taxon>
        <taxon>Vertebrata</taxon>
        <taxon>Euteleostomi</taxon>
        <taxon>Mammalia</taxon>
        <taxon>Eutheria</taxon>
        <taxon>Laurasiatheria</taxon>
        <taxon>Chiroptera</taxon>
        <taxon>Yangochiroptera</taxon>
        <taxon>Phyllostomidae</taxon>
        <taxon>Phyllostominae</taxon>
        <taxon>Phyllostomus</taxon>
    </lineage>
</organism>
<accession>A0A833ZTD0</accession>
<dbReference type="InterPro" id="IPR036051">
    <property type="entry name" value="KRAB_dom_sf"/>
</dbReference>
<sequence length="568" mass="64628">MELGLDLRMWTWPTMGERGIFSSPEDQPAIWESPWPSGYTGLKATVQTQRVATRDPASGIPDPWRARASALPAQDPEWLQGERVDKEGVVPGVPSTCVQEPITFADVTVLFTPEEWRFLDSAQRSLYRDVMLENYRNLALVGGQLCTLSTFSYLGQREAMWTTERGIFLGAGTCEHQAEPQLQPQESIVNQGIFAEIPSIGLRKEQPPSGEKLCTYNELGKTFNSIKQLFQYERIHAGGNPYKCHEDGETFQTTHLIVGEKIYSGDKTYACNRCEKSFRYSSDLIRHEKTHTSEKCFECEECRHAFKYSSNLRRHMRTHTGEKPFECSQCGKTFTRNFNLILHQRNHTGEKPYECKDCGKAFNQPSSLRSHMRTHTGEKPFECSQCSKAFREHSSLKTHLRTHTREKPYECSQCGKLFRTSTHLNVHKRIHTGEKLYECTTCGQVLSRLSTLKSHMRTHTGEKPYVCQECGRAFGEPSSLRKHTRTHTGKKPYACQVCGRAFGQSSHLMVHVRTHTAGRPYECNQCEKAFRHSSSLTVHKRTHARRENVRNGGLPLSASHTFGGPLAN</sequence>
<dbReference type="InterPro" id="IPR001909">
    <property type="entry name" value="KRAB"/>
</dbReference>
<dbReference type="CDD" id="cd07765">
    <property type="entry name" value="KRAB_A-box"/>
    <property type="match status" value="1"/>
</dbReference>
<dbReference type="InterPro" id="IPR013087">
    <property type="entry name" value="Znf_C2H2_type"/>
</dbReference>
<dbReference type="FunFam" id="3.30.160.60:FF:001465">
    <property type="entry name" value="Zinc finger protein 560"/>
    <property type="match status" value="1"/>
</dbReference>
<keyword evidence="9" id="KW-0238">DNA-binding</keyword>
<feature type="region of interest" description="Disordered" evidence="13">
    <location>
        <begin position="541"/>
        <end position="568"/>
    </location>
</feature>
<dbReference type="GO" id="GO:0000978">
    <property type="term" value="F:RNA polymerase II cis-regulatory region sequence-specific DNA binding"/>
    <property type="evidence" value="ECO:0007669"/>
    <property type="project" value="TreeGrafter"/>
</dbReference>
<keyword evidence="10" id="KW-0804">Transcription</keyword>
<evidence type="ECO:0000256" key="5">
    <source>
        <dbReference type="ARBA" id="ARBA00022737"/>
    </source>
</evidence>
<feature type="domain" description="C2H2-type" evidence="14">
    <location>
        <begin position="212"/>
        <end position="241"/>
    </location>
</feature>
<dbReference type="SUPFAM" id="SSF109640">
    <property type="entry name" value="KRAB domain (Kruppel-associated box)"/>
    <property type="match status" value="1"/>
</dbReference>
<evidence type="ECO:0000256" key="6">
    <source>
        <dbReference type="ARBA" id="ARBA00022771"/>
    </source>
</evidence>
<evidence type="ECO:0000256" key="4">
    <source>
        <dbReference type="ARBA" id="ARBA00022723"/>
    </source>
</evidence>
<evidence type="ECO:0000256" key="9">
    <source>
        <dbReference type="ARBA" id="ARBA00023125"/>
    </source>
</evidence>
<evidence type="ECO:0000259" key="14">
    <source>
        <dbReference type="PROSITE" id="PS50157"/>
    </source>
</evidence>
<dbReference type="SMART" id="SM00355">
    <property type="entry name" value="ZnF_C2H2"/>
    <property type="match status" value="10"/>
</dbReference>